<organism evidence="1 2">
    <name type="scientific">Moraxella catarrhalis</name>
    <name type="common">Branhamella catarrhalis</name>
    <dbReference type="NCBI Taxonomy" id="480"/>
    <lineage>
        <taxon>Bacteria</taxon>
        <taxon>Pseudomonadati</taxon>
        <taxon>Pseudomonadota</taxon>
        <taxon>Gammaproteobacteria</taxon>
        <taxon>Moraxellales</taxon>
        <taxon>Moraxellaceae</taxon>
        <taxon>Moraxella</taxon>
    </lineage>
</organism>
<proteinExistence type="predicted"/>
<name>A0AB36DRF9_MORCA</name>
<dbReference type="EMBL" id="LXHQ01000006">
    <property type="protein sequence ID" value="OAV28275.1"/>
    <property type="molecule type" value="Genomic_DNA"/>
</dbReference>
<gene>
    <name evidence="1" type="ORF">AO370_0059</name>
</gene>
<comment type="caution">
    <text evidence="1">The sequence shown here is derived from an EMBL/GenBank/DDBJ whole genome shotgun (WGS) entry which is preliminary data.</text>
</comment>
<protein>
    <submittedName>
        <fullName evidence="1">Uncharacterized protein</fullName>
    </submittedName>
</protein>
<evidence type="ECO:0000313" key="2">
    <source>
        <dbReference type="Proteomes" id="UP000078295"/>
    </source>
</evidence>
<sequence length="53" mass="6134">MFYQDLAQGKSGVFIQEFAQGIVLRHCFKTPFQSAVLRHCQGRHQLLVKRLSD</sequence>
<dbReference type="Proteomes" id="UP000078295">
    <property type="component" value="Unassembled WGS sequence"/>
</dbReference>
<dbReference type="AlphaFoldDB" id="A0AB36DRF9"/>
<accession>A0AB36DRF9</accession>
<evidence type="ECO:0000313" key="1">
    <source>
        <dbReference type="EMBL" id="OAV28275.1"/>
    </source>
</evidence>
<reference evidence="1 2" key="1">
    <citation type="journal article" date="2016" name="Genome Biol. Evol.">
        <title>Comparative Genomic Analyses of the Moraxella catarrhalis Serosensitive and Seroresistant Lineages Demonstrate Their Independent Evolution.</title>
        <authorList>
            <person name="Earl J.P."/>
            <person name="de Vries S.P."/>
            <person name="Ahmed A."/>
            <person name="Powell E."/>
            <person name="Schultz M.P."/>
            <person name="Hermans P.W."/>
            <person name="Hill D.J."/>
            <person name="Zhou Z."/>
            <person name="Constantinidou C.I."/>
            <person name="Hu F.Z."/>
            <person name="Bootsma H.J."/>
            <person name="Ehrlich G.D."/>
        </authorList>
    </citation>
    <scope>NUCLEOTIDE SEQUENCE [LARGE SCALE GENOMIC DNA]</scope>
    <source>
        <strain evidence="1 2">F23</strain>
    </source>
</reference>
<dbReference type="RefSeq" id="WP_155733604.1">
    <property type="nucleotide sequence ID" value="NZ_LXHL01000065.1"/>
</dbReference>